<protein>
    <submittedName>
        <fullName evidence="1">18596_t:CDS:1</fullName>
    </submittedName>
</protein>
<reference evidence="1" key="1">
    <citation type="submission" date="2021-06" db="EMBL/GenBank/DDBJ databases">
        <authorList>
            <person name="Kallberg Y."/>
            <person name="Tangrot J."/>
            <person name="Rosling A."/>
        </authorList>
    </citation>
    <scope>NUCLEOTIDE SEQUENCE</scope>
    <source>
        <strain evidence="1">MA453B</strain>
    </source>
</reference>
<sequence length="57" mass="6231">MTLKSLSMLQTKYCSTLIDVPEIIKSLKVSTQFSPSISQQLASSTLELPSNITDLLS</sequence>
<proteinExistence type="predicted"/>
<gene>
    <name evidence="1" type="ORF">DERYTH_LOCUS7265</name>
</gene>
<evidence type="ECO:0000313" key="2">
    <source>
        <dbReference type="Proteomes" id="UP000789405"/>
    </source>
</evidence>
<comment type="caution">
    <text evidence="1">The sequence shown here is derived from an EMBL/GenBank/DDBJ whole genome shotgun (WGS) entry which is preliminary data.</text>
</comment>
<dbReference type="AlphaFoldDB" id="A0A9N9C8V5"/>
<organism evidence="1 2">
    <name type="scientific">Dentiscutata erythropus</name>
    <dbReference type="NCBI Taxonomy" id="1348616"/>
    <lineage>
        <taxon>Eukaryota</taxon>
        <taxon>Fungi</taxon>
        <taxon>Fungi incertae sedis</taxon>
        <taxon>Mucoromycota</taxon>
        <taxon>Glomeromycotina</taxon>
        <taxon>Glomeromycetes</taxon>
        <taxon>Diversisporales</taxon>
        <taxon>Gigasporaceae</taxon>
        <taxon>Dentiscutata</taxon>
    </lineage>
</organism>
<name>A0A9N9C8V5_9GLOM</name>
<accession>A0A9N9C8V5</accession>
<dbReference type="Proteomes" id="UP000789405">
    <property type="component" value="Unassembled WGS sequence"/>
</dbReference>
<dbReference type="EMBL" id="CAJVPY010003493">
    <property type="protein sequence ID" value="CAG8593164.1"/>
    <property type="molecule type" value="Genomic_DNA"/>
</dbReference>
<keyword evidence="2" id="KW-1185">Reference proteome</keyword>
<evidence type="ECO:0000313" key="1">
    <source>
        <dbReference type="EMBL" id="CAG8593164.1"/>
    </source>
</evidence>
<dbReference type="OrthoDB" id="10420862at2759"/>